<name>A0ACC2RD20_9NEOP</name>
<evidence type="ECO:0000313" key="2">
    <source>
        <dbReference type="Proteomes" id="UP001231649"/>
    </source>
</evidence>
<proteinExistence type="predicted"/>
<gene>
    <name evidence="1" type="ORF">PYW08_000654</name>
</gene>
<organism evidence="1 2">
    <name type="scientific">Mythimna loreyi</name>
    <dbReference type="NCBI Taxonomy" id="667449"/>
    <lineage>
        <taxon>Eukaryota</taxon>
        <taxon>Metazoa</taxon>
        <taxon>Ecdysozoa</taxon>
        <taxon>Arthropoda</taxon>
        <taxon>Hexapoda</taxon>
        <taxon>Insecta</taxon>
        <taxon>Pterygota</taxon>
        <taxon>Neoptera</taxon>
        <taxon>Endopterygota</taxon>
        <taxon>Lepidoptera</taxon>
        <taxon>Glossata</taxon>
        <taxon>Ditrysia</taxon>
        <taxon>Noctuoidea</taxon>
        <taxon>Noctuidae</taxon>
        <taxon>Noctuinae</taxon>
        <taxon>Hadenini</taxon>
        <taxon>Mythimna</taxon>
    </lineage>
</organism>
<reference evidence="1" key="1">
    <citation type="submission" date="2023-03" db="EMBL/GenBank/DDBJ databases">
        <title>Chromosome-level genomes of two armyworms, Mythimna separata and Mythimna loreyi, provide insights into the biosynthesis and reception of sex pheromones.</title>
        <authorList>
            <person name="Zhao H."/>
        </authorList>
    </citation>
    <scope>NUCLEOTIDE SEQUENCE</scope>
    <source>
        <strain evidence="1">BeijingLab</strain>
    </source>
</reference>
<evidence type="ECO:0000313" key="1">
    <source>
        <dbReference type="EMBL" id="KAJ8738059.1"/>
    </source>
</evidence>
<protein>
    <submittedName>
        <fullName evidence="1">Uncharacterized protein</fullName>
    </submittedName>
</protein>
<sequence>MILRTFLLTVAMLTRQLYGRMSRNNDEEEAAKYHFVVALFDKEDRLYRHRCTGTLITPNYVLTAGSCLYTDSQVQFDEMDQPINETNYIRRVLQSQRLPSGTHPGPDLGLMFVNAIPMKEYGQLSAVDYKAISGHLVVYAGFEVMKSNCSDCSVGPMVIGEGVVFACNDEEDKDSVLFRPTPSICAAPKCSTREFKSKVAGEPGSPLFHGGKLVGVHLGKVLPGSIRLYTPISPYLAWIQRAITKPDLLRSGLGFAYSDSI</sequence>
<dbReference type="Proteomes" id="UP001231649">
    <property type="component" value="Chromosome 1"/>
</dbReference>
<keyword evidence="2" id="KW-1185">Reference proteome</keyword>
<accession>A0ACC2RD20</accession>
<comment type="caution">
    <text evidence="1">The sequence shown here is derived from an EMBL/GenBank/DDBJ whole genome shotgun (WGS) entry which is preliminary data.</text>
</comment>
<dbReference type="EMBL" id="CM056777">
    <property type="protein sequence ID" value="KAJ8738059.1"/>
    <property type="molecule type" value="Genomic_DNA"/>
</dbReference>